<protein>
    <submittedName>
        <fullName evidence="1">Uncharacterized protein</fullName>
    </submittedName>
</protein>
<accession>A0A9X1I657</accession>
<reference evidence="1" key="1">
    <citation type="submission" date="2021-10" db="EMBL/GenBank/DDBJ databases">
        <title>Tamlana sargassums sp. nov., and Tamlana laminarinivorans sp. nov., two new bacteria isolated from the brown alga.</title>
        <authorList>
            <person name="Li J."/>
        </authorList>
    </citation>
    <scope>NUCLEOTIDE SEQUENCE</scope>
    <source>
        <strain evidence="1">62-3</strain>
    </source>
</reference>
<evidence type="ECO:0000313" key="2">
    <source>
        <dbReference type="Proteomes" id="UP001139286"/>
    </source>
</evidence>
<dbReference type="RefSeq" id="WP_226695959.1">
    <property type="nucleotide sequence ID" value="NZ_JAJAPX010000003.1"/>
</dbReference>
<sequence length="162" mass="17912">MKKQLLTLFLSSLFLFNCSENSESETENFKPDGHYITCKLNGESFEPTLTLGSYSTKYLTITGSTKNPGKIIIITIENPEKGKTYNLNNNDSEVDLTSILVETETDKKYSANFSKGSGSITLTHLDEDSAAGIFNAITVYNDDNNDTIKITSGKFSLTSFFL</sequence>
<dbReference type="EMBL" id="JAJAPX010000003">
    <property type="protein sequence ID" value="MCB4808560.1"/>
    <property type="molecule type" value="Genomic_DNA"/>
</dbReference>
<organism evidence="1 2">
    <name type="scientific">Neotamlana sargassicola</name>
    <dbReference type="NCBI Taxonomy" id="2883125"/>
    <lineage>
        <taxon>Bacteria</taxon>
        <taxon>Pseudomonadati</taxon>
        <taxon>Bacteroidota</taxon>
        <taxon>Flavobacteriia</taxon>
        <taxon>Flavobacteriales</taxon>
        <taxon>Flavobacteriaceae</taxon>
        <taxon>Neotamlana</taxon>
    </lineage>
</organism>
<dbReference type="AlphaFoldDB" id="A0A9X1I657"/>
<keyword evidence="2" id="KW-1185">Reference proteome</keyword>
<dbReference type="Proteomes" id="UP001139286">
    <property type="component" value="Unassembled WGS sequence"/>
</dbReference>
<comment type="caution">
    <text evidence="1">The sequence shown here is derived from an EMBL/GenBank/DDBJ whole genome shotgun (WGS) entry which is preliminary data.</text>
</comment>
<gene>
    <name evidence="1" type="ORF">LG651_09865</name>
</gene>
<name>A0A9X1I657_9FLAO</name>
<dbReference type="InterPro" id="IPR046219">
    <property type="entry name" value="DUF6252"/>
</dbReference>
<dbReference type="Pfam" id="PF19765">
    <property type="entry name" value="DUF6252"/>
    <property type="match status" value="1"/>
</dbReference>
<evidence type="ECO:0000313" key="1">
    <source>
        <dbReference type="EMBL" id="MCB4808560.1"/>
    </source>
</evidence>
<proteinExistence type="predicted"/>